<dbReference type="PROSITE" id="PS51186">
    <property type="entry name" value="GNAT"/>
    <property type="match status" value="1"/>
</dbReference>
<dbReference type="InterPro" id="IPR016181">
    <property type="entry name" value="Acyl_CoA_acyltransferase"/>
</dbReference>
<dbReference type="GO" id="GO:0016747">
    <property type="term" value="F:acyltransferase activity, transferring groups other than amino-acyl groups"/>
    <property type="evidence" value="ECO:0007669"/>
    <property type="project" value="InterPro"/>
</dbReference>
<reference evidence="5 6" key="1">
    <citation type="submission" date="2018-06" db="EMBL/GenBank/DDBJ databases">
        <authorList>
            <consortium name="Pathogen Informatics"/>
            <person name="Doyle S."/>
        </authorList>
    </citation>
    <scope>NUCLEOTIDE SEQUENCE [LARGE SCALE GENOMIC DNA]</scope>
    <source>
        <strain evidence="5 6">NCTC11820</strain>
    </source>
</reference>
<dbReference type="SUPFAM" id="SSF55729">
    <property type="entry name" value="Acyl-CoA N-acyltransferases (Nat)"/>
    <property type="match status" value="1"/>
</dbReference>
<evidence type="ECO:0000256" key="2">
    <source>
        <dbReference type="ARBA" id="ARBA00023315"/>
    </source>
</evidence>
<dbReference type="AlphaFoldDB" id="A0A2X3ANP5"/>
<evidence type="ECO:0000313" key="5">
    <source>
        <dbReference type="EMBL" id="SQB64599.1"/>
    </source>
</evidence>
<dbReference type="EMBL" id="UASJ01000001">
    <property type="protein sequence ID" value="SQB64599.1"/>
    <property type="molecule type" value="Genomic_DNA"/>
</dbReference>
<dbReference type="PANTHER" id="PTHR43792:SF8">
    <property type="entry name" value="[RIBOSOMAL PROTEIN US5]-ALANINE N-ACETYLTRANSFERASE"/>
    <property type="match status" value="1"/>
</dbReference>
<dbReference type="Pfam" id="PF13302">
    <property type="entry name" value="Acetyltransf_3"/>
    <property type="match status" value="1"/>
</dbReference>
<comment type="similarity">
    <text evidence="3">Belongs to the acetyltransferase family. RimJ subfamily.</text>
</comment>
<sequence>MSETPFVQGIAKFVSTSAAAGEIGAHRPFPVHGTLLTLDVPRAADAPEVAAACQDPGIQRFTNIPVPFGPEHADNFLNELCPRLWDEGGASWIIRAFDSQTAHLAGTISLRVGMEKTVNVGYWIAPEWRGRGLMREALQLAVTTAFNLLGFECVTLEAHPENLASIRVAWHCGFRFGGILRGIGLHQGQREDRAVATLLQGDPLEPATEWTALVKRLQLSDRGNTSD</sequence>
<dbReference type="Gene3D" id="3.40.630.30">
    <property type="match status" value="1"/>
</dbReference>
<evidence type="ECO:0000256" key="1">
    <source>
        <dbReference type="ARBA" id="ARBA00022679"/>
    </source>
</evidence>
<protein>
    <submittedName>
        <fullName evidence="5">Predicted acetyltransferase</fullName>
    </submittedName>
</protein>
<dbReference type="GeneID" id="55565746"/>
<dbReference type="OMA" id="DCWVGSL"/>
<name>A0A2X3ANP5_9ACTO</name>
<dbReference type="Proteomes" id="UP000250245">
    <property type="component" value="Unassembled WGS sequence"/>
</dbReference>
<dbReference type="RefSeq" id="WP_004006857.1">
    <property type="nucleotide sequence ID" value="NZ_CAMYEK010000001.1"/>
</dbReference>
<dbReference type="InterPro" id="IPR000182">
    <property type="entry name" value="GNAT_dom"/>
</dbReference>
<evidence type="ECO:0000313" key="6">
    <source>
        <dbReference type="Proteomes" id="UP000250245"/>
    </source>
</evidence>
<evidence type="ECO:0000256" key="3">
    <source>
        <dbReference type="ARBA" id="ARBA00038502"/>
    </source>
</evidence>
<organism evidence="5 6">
    <name type="scientific">Mobiluncus curtisii</name>
    <dbReference type="NCBI Taxonomy" id="2051"/>
    <lineage>
        <taxon>Bacteria</taxon>
        <taxon>Bacillati</taxon>
        <taxon>Actinomycetota</taxon>
        <taxon>Actinomycetes</taxon>
        <taxon>Actinomycetales</taxon>
        <taxon>Actinomycetaceae</taxon>
        <taxon>Mobiluncus</taxon>
    </lineage>
</organism>
<feature type="domain" description="N-acetyltransferase" evidence="4">
    <location>
        <begin position="48"/>
        <end position="196"/>
    </location>
</feature>
<evidence type="ECO:0000259" key="4">
    <source>
        <dbReference type="PROSITE" id="PS51186"/>
    </source>
</evidence>
<accession>A0A2X3ANP5</accession>
<gene>
    <name evidence="5" type="ORF">NCTC11820_00949</name>
</gene>
<proteinExistence type="inferred from homology"/>
<keyword evidence="1 5" id="KW-0808">Transferase</keyword>
<keyword evidence="2" id="KW-0012">Acyltransferase</keyword>
<dbReference type="InterPro" id="IPR051531">
    <property type="entry name" value="N-acetyltransferase"/>
</dbReference>
<dbReference type="PANTHER" id="PTHR43792">
    <property type="entry name" value="GNAT FAMILY, PUTATIVE (AFU_ORTHOLOGUE AFUA_3G00765)-RELATED-RELATED"/>
    <property type="match status" value="1"/>
</dbReference>